<dbReference type="SMART" id="SM00507">
    <property type="entry name" value="HNHc"/>
    <property type="match status" value="1"/>
</dbReference>
<keyword evidence="3" id="KW-0540">Nuclease</keyword>
<reference evidence="4" key="1">
    <citation type="journal article" date="2019" name="Int. J. Syst. Evol. Microbiol.">
        <title>The Global Catalogue of Microorganisms (GCM) 10K type strain sequencing project: providing services to taxonomists for standard genome sequencing and annotation.</title>
        <authorList>
            <consortium name="The Broad Institute Genomics Platform"/>
            <consortium name="The Broad Institute Genome Sequencing Center for Infectious Disease"/>
            <person name="Wu L."/>
            <person name="Ma J."/>
        </authorList>
    </citation>
    <scope>NUCLEOTIDE SEQUENCE [LARGE SCALE GENOMIC DNA]</scope>
    <source>
        <strain evidence="4">CCM 7044</strain>
    </source>
</reference>
<dbReference type="InterPro" id="IPR003615">
    <property type="entry name" value="HNH_nuc"/>
</dbReference>
<feature type="compositionally biased region" description="Low complexity" evidence="1">
    <location>
        <begin position="625"/>
        <end position="640"/>
    </location>
</feature>
<evidence type="ECO:0000313" key="3">
    <source>
        <dbReference type="EMBL" id="MFD2795523.1"/>
    </source>
</evidence>
<keyword evidence="4" id="KW-1185">Reference proteome</keyword>
<dbReference type="GO" id="GO:0004519">
    <property type="term" value="F:endonuclease activity"/>
    <property type="evidence" value="ECO:0007669"/>
    <property type="project" value="UniProtKB-KW"/>
</dbReference>
<feature type="region of interest" description="Disordered" evidence="1">
    <location>
        <begin position="514"/>
        <end position="544"/>
    </location>
</feature>
<feature type="region of interest" description="Disordered" evidence="1">
    <location>
        <begin position="131"/>
        <end position="155"/>
    </location>
</feature>
<evidence type="ECO:0000259" key="2">
    <source>
        <dbReference type="SMART" id="SM00507"/>
    </source>
</evidence>
<feature type="compositionally biased region" description="Basic and acidic residues" evidence="1">
    <location>
        <begin position="514"/>
        <end position="539"/>
    </location>
</feature>
<gene>
    <name evidence="3" type="ORF">ACFS27_18335</name>
</gene>
<organism evidence="3 4">
    <name type="scientific">Promicromonospora vindobonensis</name>
    <dbReference type="NCBI Taxonomy" id="195748"/>
    <lineage>
        <taxon>Bacteria</taxon>
        <taxon>Bacillati</taxon>
        <taxon>Actinomycetota</taxon>
        <taxon>Actinomycetes</taxon>
        <taxon>Micrococcales</taxon>
        <taxon>Promicromonosporaceae</taxon>
        <taxon>Promicromonospora</taxon>
    </lineage>
</organism>
<keyword evidence="3" id="KW-0255">Endonuclease</keyword>
<dbReference type="CDD" id="cd00085">
    <property type="entry name" value="HNHc"/>
    <property type="match status" value="1"/>
</dbReference>
<dbReference type="EMBL" id="JBHUOG010000002">
    <property type="protein sequence ID" value="MFD2795523.1"/>
    <property type="molecule type" value="Genomic_DNA"/>
</dbReference>
<dbReference type="RefSeq" id="WP_377185685.1">
    <property type="nucleotide sequence ID" value="NZ_JBHUOG010000002.1"/>
</dbReference>
<feature type="domain" description="HNH nuclease" evidence="2">
    <location>
        <begin position="485"/>
        <end position="558"/>
    </location>
</feature>
<evidence type="ECO:0000313" key="4">
    <source>
        <dbReference type="Proteomes" id="UP001597479"/>
    </source>
</evidence>
<name>A0ABW5VV57_9MICO</name>
<keyword evidence="3" id="KW-0378">Hydrolase</keyword>
<feature type="compositionally biased region" description="Gly residues" evidence="1">
    <location>
        <begin position="144"/>
        <end position="155"/>
    </location>
</feature>
<dbReference type="Proteomes" id="UP001597479">
    <property type="component" value="Unassembled WGS sequence"/>
</dbReference>
<protein>
    <submittedName>
        <fullName evidence="3">HNH endonuclease</fullName>
    </submittedName>
</protein>
<feature type="region of interest" description="Disordered" evidence="1">
    <location>
        <begin position="380"/>
        <end position="403"/>
    </location>
</feature>
<proteinExistence type="predicted"/>
<comment type="caution">
    <text evidence="3">The sequence shown here is derived from an EMBL/GenBank/DDBJ whole genome shotgun (WGS) entry which is preliminary data.</text>
</comment>
<sequence length="647" mass="69152">MSAAGSEHGLTGALLAGLPDDPFAADPAWNDDVRGELVLRDGVLVRVVVEDEAPSRGVFGDEPFDEAWYRNTTQYRDPDTSPVPDPALVLPATGVPVMSWPEDVLRHALHDAPGVRLARVIAEAIDLDNTLHGDPHGGAPTEGAAGGPSGGLHSGALGGLSDDALGDLVTACGRMQSWMAGVQAMVVAERAARESHVLAHNSLVGQVTAELVVTEREATQVVVRAESGARHPSVITALVAGRIDVPKAQVLLRSATQLTVAERAEAIARYLPHAPRRTWRWLQHKMLAFAEARHGAARTAEHEAGRRCVQLDRAENAMGWLTAYLPAIDAAAVWGVVDDMAHQLRHTTGEERTLGQLRADSLTGIITGRLLPANRFTTTELGTETGTGTGTGTEPAPETGTGTGVQEIVRPVRITPTRPVIRVTVPATALLNLDDAPGHLDGYGPIPADIARTIATDATWQRLLTDPVTGILTDYSTTTYQPSKTLRNAIETRDGTCTFLGGCDTPATRCDLDHIEPFDHGQKNKNKRADKDGDGDRGNGRGQTSAQNLHALCRKHHLLKTHAGWGLVRDPGTGITTWTTPTGRTHTRPPTVLDTHVELDQIDPDTSHDLTLRALTGRHLPRQYTTTEPGTAPTSPTTPTDSDEPPF</sequence>
<feature type="region of interest" description="Disordered" evidence="1">
    <location>
        <begin position="620"/>
        <end position="647"/>
    </location>
</feature>
<evidence type="ECO:0000256" key="1">
    <source>
        <dbReference type="SAM" id="MobiDB-lite"/>
    </source>
</evidence>
<accession>A0ABW5VV57</accession>